<reference evidence="2 3" key="1">
    <citation type="journal article" date="2015" name="Int. Biodeterior. Biodegradation">
        <title>Physiological and genetic screening methods for the isolation of methyl tert-butyl ether-degrading bacteria for bioremediation purposes.</title>
        <authorList>
            <person name="Guisado I.M."/>
            <person name="Purswani J."/>
            <person name="Gonzalez Lopez J."/>
            <person name="Pozo C."/>
        </authorList>
    </citation>
    <scope>NUCLEOTIDE SEQUENCE [LARGE SCALE GENOMIC DNA]</scope>
    <source>
        <strain evidence="2 3">SH7</strain>
    </source>
</reference>
<keyword evidence="3" id="KW-1185">Reference proteome</keyword>
<proteinExistence type="predicted"/>
<dbReference type="Gene3D" id="3.90.1200.10">
    <property type="match status" value="1"/>
</dbReference>
<organism evidence="2 3">
    <name type="scientific">Paenibacillus etheri</name>
    <dbReference type="NCBI Taxonomy" id="1306852"/>
    <lineage>
        <taxon>Bacteria</taxon>
        <taxon>Bacillati</taxon>
        <taxon>Bacillota</taxon>
        <taxon>Bacilli</taxon>
        <taxon>Bacillales</taxon>
        <taxon>Paenibacillaceae</taxon>
        <taxon>Paenibacillus</taxon>
    </lineage>
</organism>
<comment type="caution">
    <text evidence="2">The sequence shown here is derived from an EMBL/GenBank/DDBJ whole genome shotgun (WGS) entry which is preliminary data.</text>
</comment>
<dbReference type="SUPFAM" id="SSF56112">
    <property type="entry name" value="Protein kinase-like (PK-like)"/>
    <property type="match status" value="1"/>
</dbReference>
<evidence type="ECO:0000259" key="1">
    <source>
        <dbReference type="Pfam" id="PF01636"/>
    </source>
</evidence>
<feature type="domain" description="Aminoglycoside phosphotransferase" evidence="1">
    <location>
        <begin position="11"/>
        <end position="191"/>
    </location>
</feature>
<dbReference type="Proteomes" id="UP000054709">
    <property type="component" value="Unassembled WGS sequence"/>
</dbReference>
<dbReference type="RefSeq" id="WP_060626828.1">
    <property type="nucleotide sequence ID" value="NZ_LCZJ02000076.1"/>
</dbReference>
<dbReference type="PANTHER" id="PTHR21310:SF40">
    <property type="entry name" value="AMINOGLYCOSIDE PHOSPHOTRANSFERASE DOMAIN-CONTAINING PROTEIN-RELATED"/>
    <property type="match status" value="1"/>
</dbReference>
<name>A0A0W1APP7_9BACL</name>
<evidence type="ECO:0000313" key="2">
    <source>
        <dbReference type="EMBL" id="KTD83321.1"/>
    </source>
</evidence>
<dbReference type="InterPro" id="IPR002575">
    <property type="entry name" value="Aminoglycoside_PTrfase"/>
</dbReference>
<evidence type="ECO:0000313" key="3">
    <source>
        <dbReference type="Proteomes" id="UP000054709"/>
    </source>
</evidence>
<dbReference type="PANTHER" id="PTHR21310">
    <property type="entry name" value="AMINOGLYCOSIDE PHOSPHOTRANSFERASE-RELATED-RELATED"/>
    <property type="match status" value="1"/>
</dbReference>
<dbReference type="Pfam" id="PF01636">
    <property type="entry name" value="APH"/>
    <property type="match status" value="1"/>
</dbReference>
<dbReference type="AlphaFoldDB" id="A0A0W1APP7"/>
<dbReference type="EMBL" id="LCZJ02000076">
    <property type="protein sequence ID" value="KTD83321.1"/>
    <property type="molecule type" value="Genomic_DNA"/>
</dbReference>
<accession>A0A0W1APP7</accession>
<protein>
    <recommendedName>
        <fullName evidence="1">Aminoglycoside phosphotransferase domain-containing protein</fullName>
    </recommendedName>
</protein>
<gene>
    <name evidence="2" type="ORF">UQ64_02625</name>
</gene>
<dbReference type="OrthoDB" id="9800774at2"/>
<dbReference type="InterPro" id="IPR051678">
    <property type="entry name" value="AGP_Transferase"/>
</dbReference>
<sequence length="272" mass="31090">MKAKLVGRGRTAEIWEHEDQKILKLYLEDVSEQNISREYNISQFVHSQGVRTPQPFELITEQTRQGIVFQQIKGSSLLKVMGEKPWKVSMYVRMMARLHYDLHKLEITEEIGQQKDILKWNIMGAPMLSEDEKSAILSYLEKLPQGNHLCHGDFHPDNVLMDDQLWVIDWMTGVAGEPAADAARSVVMFSMGAMPPGASALSRMMIGFIRKKLTKGYIREYLRLSGLTYEDVDRWILPIAAARLVEGLPPPEKELLVKEVRKRLQTLTVGIT</sequence>
<dbReference type="InterPro" id="IPR011009">
    <property type="entry name" value="Kinase-like_dom_sf"/>
</dbReference>